<dbReference type="PROSITE" id="PS50885">
    <property type="entry name" value="HAMP"/>
    <property type="match status" value="1"/>
</dbReference>
<dbReference type="Pfam" id="PF00990">
    <property type="entry name" value="GGDEF"/>
    <property type="match status" value="1"/>
</dbReference>
<dbReference type="GO" id="GO:0007165">
    <property type="term" value="P:signal transduction"/>
    <property type="evidence" value="ECO:0007669"/>
    <property type="project" value="InterPro"/>
</dbReference>
<feature type="transmembrane region" description="Helical" evidence="1">
    <location>
        <begin position="150"/>
        <end position="173"/>
    </location>
</feature>
<evidence type="ECO:0000259" key="2">
    <source>
        <dbReference type="PROSITE" id="PS50883"/>
    </source>
</evidence>
<keyword evidence="1" id="KW-0472">Membrane</keyword>
<dbReference type="InterPro" id="IPR000160">
    <property type="entry name" value="GGDEF_dom"/>
</dbReference>
<dbReference type="Pfam" id="PF00672">
    <property type="entry name" value="HAMP"/>
    <property type="match status" value="1"/>
</dbReference>
<dbReference type="Pfam" id="PF17152">
    <property type="entry name" value="CHASE8"/>
    <property type="match status" value="1"/>
</dbReference>
<protein>
    <submittedName>
        <fullName evidence="5">Uncharacterized protein</fullName>
    </submittedName>
</protein>
<reference evidence="6" key="1">
    <citation type="journal article" date="2017" name="Proc. Natl. Acad. Sci. U.S.A.">
        <title>Simulation of Deepwater Horizon oil plume reveals substrate specialization within a complex community of hydrocarbon degraders.</title>
        <authorList>
            <person name="Hu P."/>
            <person name="Dubinsky E.A."/>
            <person name="Probst A.J."/>
            <person name="Wang J."/>
            <person name="Sieber C.M.K."/>
            <person name="Tom L.M."/>
            <person name="Gardinali P."/>
            <person name="Banfield J.F."/>
            <person name="Atlas R.M."/>
            <person name="Andersen G.L."/>
        </authorList>
    </citation>
    <scope>NUCLEOTIDE SEQUENCE [LARGE SCALE GENOMIC DNA]</scope>
</reference>
<dbReference type="InterPro" id="IPR052155">
    <property type="entry name" value="Biofilm_reg_signaling"/>
</dbReference>
<sequence length="682" mass="77665">MITLFNSHTVRNKFLLILMFIAVLSASVTAGVLIYYESIDAEKYQQDKLVLMSSIISPSLTAAIVFNDIDTINELIIPTVKTEGVFATYIYNNQGKLITKFHRDNLDIKHLQDEYKVETPLVIGGEIQGTLIFYADRSVIDNKMSFYRKLVAQLLIGTLFISLILSIILSRLITGPLSQLINIAKKVNQNNDYTIRAPYHSADEVGDLTNCFNAMLDTVESREHALESTVIDRTKALEEANRRLHHQAYEDILSGLPNRRSLYALLNKNVDKRKEFCLLFIDLDGFKQVNDSLGHDYGDILLQHVSQRIVSCVRADDFVARLGGDEFTVVLNALTNETKIDQIISHILSSLESAFHLKNENVFASASIGVTLYPRDGHNVDTLIKNADQAMYESKRRGKNRSHYFNQEMSQQLINKKEKISDLRKALTNKEFTIYYQPILNLKNNEVDKAEALIRWRHPTKGLILPDDFLDTIEEEGFMDELGYWVANQVLTDRLKWQQLTLARMEVSINISPSQFKSKNSLLQKWLDAFETIALPANAIAFEITEHSLVHDHHKVGAVLNDIRSKGIRIAIDDFGVGYSSLSYLQQLNLDTLKIDRSFIEKLTSDKRSYGLCKGIVTIAKELNLTIVAEGIETRAQHNLITELGCHYGQGYLYGKPMTREQFEYKYITQCLSSYDLLQVQK</sequence>
<name>A0A1Y5ECI6_COLPS</name>
<dbReference type="SMART" id="SM00304">
    <property type="entry name" value="HAMP"/>
    <property type="match status" value="1"/>
</dbReference>
<keyword evidence="1" id="KW-1133">Transmembrane helix</keyword>
<proteinExistence type="predicted"/>
<dbReference type="PANTHER" id="PTHR44757:SF2">
    <property type="entry name" value="BIOFILM ARCHITECTURE MAINTENANCE PROTEIN MBAA"/>
    <property type="match status" value="1"/>
</dbReference>
<feature type="domain" description="HAMP" evidence="3">
    <location>
        <begin position="171"/>
        <end position="224"/>
    </location>
</feature>
<organism evidence="5 6">
    <name type="scientific">Colwellia psychrerythraea</name>
    <name type="common">Vibrio psychroerythus</name>
    <dbReference type="NCBI Taxonomy" id="28229"/>
    <lineage>
        <taxon>Bacteria</taxon>
        <taxon>Pseudomonadati</taxon>
        <taxon>Pseudomonadota</taxon>
        <taxon>Gammaproteobacteria</taxon>
        <taxon>Alteromonadales</taxon>
        <taxon>Colwelliaceae</taxon>
        <taxon>Colwellia</taxon>
    </lineage>
</organism>
<dbReference type="InterPro" id="IPR043128">
    <property type="entry name" value="Rev_trsase/Diguanyl_cyclase"/>
</dbReference>
<dbReference type="CDD" id="cd01948">
    <property type="entry name" value="EAL"/>
    <property type="match status" value="1"/>
</dbReference>
<dbReference type="SMART" id="SM00052">
    <property type="entry name" value="EAL"/>
    <property type="match status" value="1"/>
</dbReference>
<evidence type="ECO:0000313" key="5">
    <source>
        <dbReference type="EMBL" id="OUR78427.1"/>
    </source>
</evidence>
<dbReference type="SMART" id="SM00267">
    <property type="entry name" value="GGDEF"/>
    <property type="match status" value="1"/>
</dbReference>
<dbReference type="SUPFAM" id="SSF141868">
    <property type="entry name" value="EAL domain-like"/>
    <property type="match status" value="1"/>
</dbReference>
<dbReference type="InterPro" id="IPR003660">
    <property type="entry name" value="HAMP_dom"/>
</dbReference>
<dbReference type="Gene3D" id="3.30.70.270">
    <property type="match status" value="1"/>
</dbReference>
<dbReference type="InterPro" id="IPR001633">
    <property type="entry name" value="EAL_dom"/>
</dbReference>
<comment type="caution">
    <text evidence="5">The sequence shown here is derived from an EMBL/GenBank/DDBJ whole genome shotgun (WGS) entry which is preliminary data.</text>
</comment>
<feature type="domain" description="GGDEF" evidence="4">
    <location>
        <begin position="274"/>
        <end position="407"/>
    </location>
</feature>
<dbReference type="InterPro" id="IPR033417">
    <property type="entry name" value="CHASE8"/>
</dbReference>
<dbReference type="SUPFAM" id="SSF55073">
    <property type="entry name" value="Nucleotide cyclase"/>
    <property type="match status" value="1"/>
</dbReference>
<dbReference type="GO" id="GO:0016020">
    <property type="term" value="C:membrane"/>
    <property type="evidence" value="ECO:0007669"/>
    <property type="project" value="InterPro"/>
</dbReference>
<dbReference type="Gene3D" id="3.20.20.450">
    <property type="entry name" value="EAL domain"/>
    <property type="match status" value="1"/>
</dbReference>
<dbReference type="InterPro" id="IPR035919">
    <property type="entry name" value="EAL_sf"/>
</dbReference>
<dbReference type="EMBL" id="MAAF01000081">
    <property type="protein sequence ID" value="OUR78427.1"/>
    <property type="molecule type" value="Genomic_DNA"/>
</dbReference>
<evidence type="ECO:0000256" key="1">
    <source>
        <dbReference type="SAM" id="Phobius"/>
    </source>
</evidence>
<accession>A0A1Y5ECI6</accession>
<keyword evidence="1" id="KW-0812">Transmembrane</keyword>
<dbReference type="AlphaFoldDB" id="A0A1Y5ECI6"/>
<dbReference type="PROSITE" id="PS50887">
    <property type="entry name" value="GGDEF"/>
    <property type="match status" value="1"/>
</dbReference>
<dbReference type="SUPFAM" id="SSF158472">
    <property type="entry name" value="HAMP domain-like"/>
    <property type="match status" value="1"/>
</dbReference>
<dbReference type="CDD" id="cd01949">
    <property type="entry name" value="GGDEF"/>
    <property type="match status" value="1"/>
</dbReference>
<dbReference type="Pfam" id="PF00563">
    <property type="entry name" value="EAL"/>
    <property type="match status" value="1"/>
</dbReference>
<gene>
    <name evidence="5" type="ORF">A9Q75_13525</name>
</gene>
<evidence type="ECO:0000259" key="3">
    <source>
        <dbReference type="PROSITE" id="PS50885"/>
    </source>
</evidence>
<dbReference type="PROSITE" id="PS50883">
    <property type="entry name" value="EAL"/>
    <property type="match status" value="1"/>
</dbReference>
<dbReference type="Proteomes" id="UP000243053">
    <property type="component" value="Unassembled WGS sequence"/>
</dbReference>
<dbReference type="Gene3D" id="6.10.340.10">
    <property type="match status" value="1"/>
</dbReference>
<evidence type="ECO:0000313" key="6">
    <source>
        <dbReference type="Proteomes" id="UP000243053"/>
    </source>
</evidence>
<dbReference type="PANTHER" id="PTHR44757">
    <property type="entry name" value="DIGUANYLATE CYCLASE DGCP"/>
    <property type="match status" value="1"/>
</dbReference>
<evidence type="ECO:0000259" key="4">
    <source>
        <dbReference type="PROSITE" id="PS50887"/>
    </source>
</evidence>
<dbReference type="NCBIfam" id="TIGR00254">
    <property type="entry name" value="GGDEF"/>
    <property type="match status" value="1"/>
</dbReference>
<dbReference type="CDD" id="cd06225">
    <property type="entry name" value="HAMP"/>
    <property type="match status" value="1"/>
</dbReference>
<feature type="domain" description="EAL" evidence="2">
    <location>
        <begin position="416"/>
        <end position="671"/>
    </location>
</feature>
<dbReference type="InterPro" id="IPR029787">
    <property type="entry name" value="Nucleotide_cyclase"/>
</dbReference>
<feature type="transmembrane region" description="Helical" evidence="1">
    <location>
        <begin position="14"/>
        <end position="36"/>
    </location>
</feature>